<dbReference type="Pfam" id="PF25351">
    <property type="entry name" value="PH_BUD3_C"/>
    <property type="match status" value="1"/>
</dbReference>
<name>A0A4P6XJV6_9ASCO</name>
<proteinExistence type="predicted"/>
<dbReference type="GO" id="GO:0005085">
    <property type="term" value="F:guanyl-nucleotide exchange factor activity"/>
    <property type="evidence" value="ECO:0007669"/>
    <property type="project" value="InterPro"/>
</dbReference>
<dbReference type="Gene3D" id="1.20.900.10">
    <property type="entry name" value="Dbl homology (DH) domain"/>
    <property type="match status" value="1"/>
</dbReference>
<dbReference type="STRING" id="2163413.A0A4P6XJV6"/>
<keyword evidence="4" id="KW-1185">Reference proteome</keyword>
<feature type="domain" description="DH" evidence="2">
    <location>
        <begin position="262"/>
        <end position="454"/>
    </location>
</feature>
<dbReference type="Pfam" id="PF12015">
    <property type="entry name" value="Bud3_N"/>
    <property type="match status" value="1"/>
</dbReference>
<protein>
    <recommendedName>
        <fullName evidence="2">DH domain-containing protein</fullName>
    </recommendedName>
</protein>
<feature type="region of interest" description="Disordered" evidence="1">
    <location>
        <begin position="835"/>
        <end position="866"/>
    </location>
</feature>
<evidence type="ECO:0000259" key="2">
    <source>
        <dbReference type="SMART" id="SM00325"/>
    </source>
</evidence>
<dbReference type="EMBL" id="CP034457">
    <property type="protein sequence ID" value="QBM87602.1"/>
    <property type="molecule type" value="Genomic_DNA"/>
</dbReference>
<dbReference type="InterPro" id="IPR035899">
    <property type="entry name" value="DBL_dom_sf"/>
</dbReference>
<reference evidence="4" key="1">
    <citation type="submission" date="2019-03" db="EMBL/GenBank/DDBJ databases">
        <title>Snf2 controls pulcherriminic acid biosynthesis and connects pigmentation and antifungal activity of the yeast Metschnikowia pulcherrima.</title>
        <authorList>
            <person name="Gore-Lloyd D."/>
            <person name="Sumann I."/>
            <person name="Brachmann A.O."/>
            <person name="Schneeberger K."/>
            <person name="Ortiz-Merino R.A."/>
            <person name="Moreno-Beltran M."/>
            <person name="Schlaefli M."/>
            <person name="Kirner P."/>
            <person name="Santos Kron A."/>
            <person name="Wolfe K.H."/>
            <person name="Piel J."/>
            <person name="Ahrens C.H."/>
            <person name="Henk D."/>
            <person name="Freimoser F.M."/>
        </authorList>
    </citation>
    <scope>NUCLEOTIDE SEQUENCE [LARGE SCALE GENOMIC DNA]</scope>
    <source>
        <strain evidence="4">APC 1.2</strain>
    </source>
</reference>
<dbReference type="SUPFAM" id="SSF48065">
    <property type="entry name" value="DBL homology domain (DH-domain)"/>
    <property type="match status" value="1"/>
</dbReference>
<accession>A0A4P6XJV6</accession>
<dbReference type="InterPro" id="IPR021895">
    <property type="entry name" value="Bud3_N"/>
</dbReference>
<sequence length="1426" mass="159127">MDIYTRYVSGEHDRQHFTETRQSHGQIKLRPLSGHFDVSTGPTELKPPEFWHSVMPTAAFFAGFDSVLFGHVLTMLYKNLSTNKMCAVSVTKFGCNIYENMILDSSSRFWPACQNLTPEHRNSNVRKALAIANLKNFNKLWNNKGSLKFTGSWDETNAGSLASAMALIDKLPSEIGEKLLSLDLLQELAVSTLVVDVLYDNCYSDPKATDENNSLVTLLGTQMEQLFDPLLEYSPQAMDYTYVPPTTLSNLHMMETEEIAKVIQELFTVQSNYTHDLVNLLQDFIIPLRVHVLADVSNTTDGAIKVNTVFSPTIDEITRINCILNSTLKVAMNYGYAEVFKVLASLLPFFFKAFARHQASITSFHSRFEKFLKHNRAYAFENSDINKSSYTPKRVENAIMGSLFELPKLKLIINRLYDLVASETTKASNFESLDLHAPDNIDECYRTIIETIDSLGCNEPENVKELRKSRIFTPSGKLLTELATGWPEELQYGWMNRKVLAVHELENTMADPESGNVILIIFSDHLLFLDVLQEAGTESSLPLPDVLMNSLVNQKPLPTIANFPKLRVKYWCEVKQLFAKSYASSGSHNLSLTAYGDNCFSLKNSPQGVVSVSYSMGSCVDALTTCNNIIGQICKAQILNKSSPFHLFKCEDSDLTRFFCAHDLQNYDGEALKSPIAVILNMGEEQAHKMLEDHSDIHIVVTLSYLNEHTVQILGYNREKSLDVNDIVSVQDLNITLKDIFATCMDKLLHSSSLTQVMIEANSEKLEFLVKHLLPSKAKDSAVLSEEFIEAEKVLNKPISPGLKNEKPQEVSHETVKKKGSENKLFLRFLSKLRPRPTKTPKSRNTGTSEKSLAEIPQTGIPRGKKPAFQKLYKPEPLLAEASTIASADPQEISEQKSHNIAIGDSANVQSSVPIHQPRILSTHTALSSRYSGSVDVASNFHFPHINELENISEVDDDAHPEKLHLPDRNMGSVRYAPKVPTKLAEESNIEQKNGTPTKVPQAEISVKERIPDRSSMLIGEVKAQLTSMANDPQAASNVAAGQKEKSLLDTFAYPMLGSGKESTLENVPQAIFPETKPIPQKKMLSSIVPEPVWAREVPGSATVTKSPSVKSKYTIFSSRNTANALEYYNSSGLPSRVYSKYKMYEELPLAILNSDDDANWTTLARDSLSNLHAEIQAMKLEFSDRKLSSVRDPSNPSMALKPNAHPFISHDDTFSTIEFVSYVPEQHSQSSVLKAPKLIYDLKQNDSISSSSLVESFGKQLDRNFSLRVAGLTGSVSNLASPNMSELKAGFEKQADAKVTKDKENVISRNENESCLTLEKSERKMSMENHLTSSDEEYYSSHEFSTAFEFWNKGTELEQDTYLLTSSSSEKTLMNDFTSAPAKKQNEPITAPATKWDADPRNLDLVDNYGSIAYLSDILTGEVSI</sequence>
<dbReference type="Proteomes" id="UP000292447">
    <property type="component" value="Chromosome II"/>
</dbReference>
<dbReference type="InterPro" id="IPR000219">
    <property type="entry name" value="DH_dom"/>
</dbReference>
<organism evidence="3 4">
    <name type="scientific">Metschnikowia aff. pulcherrima</name>
    <dbReference type="NCBI Taxonomy" id="2163413"/>
    <lineage>
        <taxon>Eukaryota</taxon>
        <taxon>Fungi</taxon>
        <taxon>Dikarya</taxon>
        <taxon>Ascomycota</taxon>
        <taxon>Saccharomycotina</taxon>
        <taxon>Pichiomycetes</taxon>
        <taxon>Metschnikowiaceae</taxon>
        <taxon>Metschnikowia</taxon>
    </lineage>
</organism>
<dbReference type="InterPro" id="IPR057454">
    <property type="entry name" value="Bud3_C"/>
</dbReference>
<dbReference type="SMART" id="SM00325">
    <property type="entry name" value="RhoGEF"/>
    <property type="match status" value="1"/>
</dbReference>
<evidence type="ECO:0000313" key="4">
    <source>
        <dbReference type="Proteomes" id="UP000292447"/>
    </source>
</evidence>
<gene>
    <name evidence="3" type="primary">MPUL0B08090</name>
    <name evidence="3" type="ORF">METSCH_B08090</name>
</gene>
<evidence type="ECO:0000313" key="3">
    <source>
        <dbReference type="EMBL" id="QBM87602.1"/>
    </source>
</evidence>
<evidence type="ECO:0000256" key="1">
    <source>
        <dbReference type="SAM" id="MobiDB-lite"/>
    </source>
</evidence>